<dbReference type="InterPro" id="IPR017439">
    <property type="entry name" value="Amidohydrolase"/>
</dbReference>
<dbReference type="RefSeq" id="WP_175207085.1">
    <property type="nucleotide sequence ID" value="NZ_CADILG010000013.1"/>
</dbReference>
<dbReference type="InterPro" id="IPR036264">
    <property type="entry name" value="Bact_exopeptidase_dim_dom"/>
</dbReference>
<feature type="binding site" evidence="2">
    <location>
        <position position="125"/>
    </location>
    <ligand>
        <name>Mn(2+)</name>
        <dbReference type="ChEBI" id="CHEBI:29035"/>
        <label>2</label>
    </ligand>
</feature>
<feature type="domain" description="Peptidase M20 dimerisation" evidence="3">
    <location>
        <begin position="216"/>
        <end position="312"/>
    </location>
</feature>
<reference evidence="4 5" key="1">
    <citation type="submission" date="2020-04" db="EMBL/GenBank/DDBJ databases">
        <authorList>
            <person name="De Canck E."/>
        </authorList>
    </citation>
    <scope>NUCLEOTIDE SEQUENCE [LARGE SCALE GENOMIC DNA]</scope>
    <source>
        <strain evidence="4 5">LMG 26858</strain>
    </source>
</reference>
<dbReference type="AlphaFoldDB" id="A0A6S7CR59"/>
<gene>
    <name evidence="4" type="primary">scmP_1</name>
    <name evidence="4" type="ORF">LMG26858_02197</name>
</gene>
<dbReference type="SUPFAM" id="SSF53187">
    <property type="entry name" value="Zn-dependent exopeptidases"/>
    <property type="match status" value="1"/>
</dbReference>
<dbReference type="InterPro" id="IPR002933">
    <property type="entry name" value="Peptidase_M20"/>
</dbReference>
<organism evidence="4 5">
    <name type="scientific">Achromobacter anxifer</name>
    <dbReference type="NCBI Taxonomy" id="1287737"/>
    <lineage>
        <taxon>Bacteria</taxon>
        <taxon>Pseudomonadati</taxon>
        <taxon>Pseudomonadota</taxon>
        <taxon>Betaproteobacteria</taxon>
        <taxon>Burkholderiales</taxon>
        <taxon>Alcaligenaceae</taxon>
        <taxon>Achromobacter</taxon>
    </lineage>
</organism>
<dbReference type="EMBL" id="CADILG010000013">
    <property type="protein sequence ID" value="CAB3860562.1"/>
    <property type="molecule type" value="Genomic_DNA"/>
</dbReference>
<dbReference type="PIRSF" id="PIRSF005962">
    <property type="entry name" value="Pept_M20D_amidohydro"/>
    <property type="match status" value="1"/>
</dbReference>
<protein>
    <submittedName>
        <fullName evidence="4">N-acetylcysteine deacetylase</fullName>
        <ecNumber evidence="4">3.5.1.-</ecNumber>
    </submittedName>
</protein>
<accession>A0A6S7CR59</accession>
<evidence type="ECO:0000313" key="4">
    <source>
        <dbReference type="EMBL" id="CAB3860562.1"/>
    </source>
</evidence>
<proteinExistence type="predicted"/>
<keyword evidence="1 4" id="KW-0378">Hydrolase</keyword>
<evidence type="ECO:0000259" key="3">
    <source>
        <dbReference type="Pfam" id="PF07687"/>
    </source>
</evidence>
<name>A0A6S7CR59_9BURK</name>
<evidence type="ECO:0000313" key="5">
    <source>
        <dbReference type="Proteomes" id="UP000494117"/>
    </source>
</evidence>
<keyword evidence="2" id="KW-0479">Metal-binding</keyword>
<keyword evidence="5" id="KW-1185">Reference proteome</keyword>
<dbReference type="Proteomes" id="UP000494117">
    <property type="component" value="Unassembled WGS sequence"/>
</dbReference>
<feature type="binding site" evidence="2">
    <location>
        <position position="395"/>
    </location>
    <ligand>
        <name>Mn(2+)</name>
        <dbReference type="ChEBI" id="CHEBI:29035"/>
        <label>2</label>
    </ligand>
</feature>
<keyword evidence="2" id="KW-0464">Manganese</keyword>
<sequence length="424" mass="44515">MTLAAPAFTAGTDLLQTGLVLADKTEPEVIAWRRHIHQHPELSYQETETAKYIADALRAMPGITVETGIARTGIKAVLKGGKPGPVVALRADMDALPVEERNDLPFRSQAKATWRGEQVSVSHACGHDTHVAMLLGAAQAFSAMREELPGTIVFLFQPAEEWGPDKEPSGAKAMIAQGVLVNPKVDVVFGQHIGAGAPSGTIAYLAGPAMASGDRFEISLHGNGGHGGRPWTANSALVPAAELALALQGITSSKVDQSDGVTVLSLGMLQSGRRPNILPENAELAGTVRSLSSRNQRIVHEAIRARAEHIAQAYGLNSKVDIYTGYEVVDNDKPLTGKLIPAWQAAAGAGKAVELPAPSTGSEDFGAYGVSGKVPSVFWFINASPYGDKSGAPNHSPEFAIDESALRVGVRALVASALTYMGGQ</sequence>
<dbReference type="PANTHER" id="PTHR11014">
    <property type="entry name" value="PEPTIDASE M20 FAMILY MEMBER"/>
    <property type="match status" value="1"/>
</dbReference>
<dbReference type="SUPFAM" id="SSF55031">
    <property type="entry name" value="Bacterial exopeptidase dimerisation domain"/>
    <property type="match status" value="1"/>
</dbReference>
<dbReference type="Gene3D" id="3.30.70.360">
    <property type="match status" value="1"/>
</dbReference>
<feature type="binding site" evidence="2">
    <location>
        <position position="161"/>
    </location>
    <ligand>
        <name>Mn(2+)</name>
        <dbReference type="ChEBI" id="CHEBI:29035"/>
        <label>2</label>
    </ligand>
</feature>
<dbReference type="GO" id="GO:0016787">
    <property type="term" value="F:hydrolase activity"/>
    <property type="evidence" value="ECO:0007669"/>
    <property type="project" value="UniProtKB-KW"/>
</dbReference>
<dbReference type="NCBIfam" id="TIGR01891">
    <property type="entry name" value="amidohydrolases"/>
    <property type="match status" value="1"/>
</dbReference>
<dbReference type="Pfam" id="PF01546">
    <property type="entry name" value="Peptidase_M20"/>
    <property type="match status" value="1"/>
</dbReference>
<evidence type="ECO:0000256" key="2">
    <source>
        <dbReference type="PIRSR" id="PIRSR005962-1"/>
    </source>
</evidence>
<feature type="binding site" evidence="2">
    <location>
        <position position="127"/>
    </location>
    <ligand>
        <name>Mn(2+)</name>
        <dbReference type="ChEBI" id="CHEBI:29035"/>
        <label>2</label>
    </ligand>
</feature>
<comment type="cofactor">
    <cofactor evidence="2">
        <name>Mn(2+)</name>
        <dbReference type="ChEBI" id="CHEBI:29035"/>
    </cofactor>
    <text evidence="2">The Mn(2+) ion enhances activity.</text>
</comment>
<evidence type="ECO:0000256" key="1">
    <source>
        <dbReference type="ARBA" id="ARBA00022801"/>
    </source>
</evidence>
<dbReference type="EC" id="3.5.1.-" evidence="4"/>
<dbReference type="Gene3D" id="3.40.630.10">
    <property type="entry name" value="Zn peptidases"/>
    <property type="match status" value="1"/>
</dbReference>
<dbReference type="Pfam" id="PF07687">
    <property type="entry name" value="M20_dimer"/>
    <property type="match status" value="1"/>
</dbReference>
<dbReference type="PANTHER" id="PTHR11014:SF63">
    <property type="entry name" value="METALLOPEPTIDASE, PUTATIVE (AFU_ORTHOLOGUE AFUA_6G09600)-RELATED"/>
    <property type="match status" value="1"/>
</dbReference>
<dbReference type="GO" id="GO:0046872">
    <property type="term" value="F:metal ion binding"/>
    <property type="evidence" value="ECO:0007669"/>
    <property type="project" value="UniProtKB-KW"/>
</dbReference>
<dbReference type="InterPro" id="IPR011650">
    <property type="entry name" value="Peptidase_M20_dimer"/>
</dbReference>
<feature type="binding site" evidence="2">
    <location>
        <position position="192"/>
    </location>
    <ligand>
        <name>Mn(2+)</name>
        <dbReference type="ChEBI" id="CHEBI:29035"/>
        <label>2</label>
    </ligand>
</feature>